<keyword evidence="7" id="KW-0539">Nucleus</keyword>
<dbReference type="HAMAP" id="MF_01547">
    <property type="entry name" value="RNA_methyltr_E"/>
    <property type="match status" value="1"/>
</dbReference>
<dbReference type="InterPro" id="IPR029063">
    <property type="entry name" value="SAM-dependent_MTases_sf"/>
</dbReference>
<evidence type="ECO:0000256" key="5">
    <source>
        <dbReference type="ARBA" id="ARBA00022679"/>
    </source>
</evidence>
<evidence type="ECO:0000256" key="7">
    <source>
        <dbReference type="ARBA" id="ARBA00023242"/>
    </source>
</evidence>
<reference evidence="10" key="1">
    <citation type="submission" date="2021-02" db="EMBL/GenBank/DDBJ databases">
        <authorList>
            <person name="Bekaert M."/>
        </authorList>
    </citation>
    <scope>NUCLEOTIDE SEQUENCE</scope>
    <source>
        <strain evidence="10">IoA-00</strain>
    </source>
</reference>
<dbReference type="GO" id="GO:0000463">
    <property type="term" value="P:maturation of LSU-rRNA from tricistronic rRNA transcript (SSU-rRNA, 5.8S rRNA, LSU-rRNA)"/>
    <property type="evidence" value="ECO:0007669"/>
    <property type="project" value="TreeGrafter"/>
</dbReference>
<dbReference type="EMBL" id="HG994582">
    <property type="protein sequence ID" value="CAF2906327.1"/>
    <property type="molecule type" value="Genomic_DNA"/>
</dbReference>
<name>A0A7R8H6U3_LEPSM</name>
<gene>
    <name evidence="10" type="ORF">LSAA_8107</name>
</gene>
<dbReference type="InterPro" id="IPR015507">
    <property type="entry name" value="rRNA-MeTfrase_E"/>
</dbReference>
<proteinExistence type="inferred from homology"/>
<keyword evidence="3" id="KW-0698">rRNA processing</keyword>
<dbReference type="PANTHER" id="PTHR10920:SF13">
    <property type="entry name" value="PRE-RRNA 2'-O-RIBOSE RNA METHYLTRANSFERASE FTSJ3"/>
    <property type="match status" value="1"/>
</dbReference>
<feature type="domain" description="DUF3381" evidence="9">
    <location>
        <begin position="234"/>
        <end position="300"/>
    </location>
</feature>
<dbReference type="GO" id="GO:0005730">
    <property type="term" value="C:nucleolus"/>
    <property type="evidence" value="ECO:0007669"/>
    <property type="project" value="UniProtKB-SubCell"/>
</dbReference>
<evidence type="ECO:0000256" key="1">
    <source>
        <dbReference type="ARBA" id="ARBA00004604"/>
    </source>
</evidence>
<keyword evidence="4 10" id="KW-0489">Methyltransferase</keyword>
<evidence type="ECO:0000313" key="10">
    <source>
        <dbReference type="EMBL" id="CAF2906327.1"/>
    </source>
</evidence>
<keyword evidence="6" id="KW-0949">S-adenosyl-L-methionine</keyword>
<protein>
    <submittedName>
        <fullName evidence="10">SPB1</fullName>
        <ecNumber evidence="10">2.1.1.-</ecNumber>
    </submittedName>
</protein>
<dbReference type="InterPro" id="IPR024576">
    <property type="entry name" value="rRNA_MeTfrase_Spb1_DUF3381"/>
</dbReference>
<sequence length="300" mass="33803">MGKKTKVGKQRRDKVYWSAKEIGFRSRASFKLIQLNRKFEFLQKARVCLDLCAAPGSWMQVAKEHMPLSSIIVGVDLVPIKPITGCIGMVNDITTDKCRSDIRKELQGWKVDVVLHDGAPNVGKSWIFDAYQQSLLTLASFKLATEFLKPHGTFVTKVFRSKDYQSLLWVFNQFFRKVHSTKPAASRNESAEIFVVCLGYKAPDSIDPRFLDPSSVFSEIELPSDETALVNPEKKKKAPAHGYDSSSSSLLYKMTLASEFILGDKPIHILNNSHVIKLDTPQIKNHPSTTVEIKECLKDI</sequence>
<dbReference type="InterPro" id="IPR002877">
    <property type="entry name" value="RNA_MeTrfase_FtsJ_dom"/>
</dbReference>
<dbReference type="InterPro" id="IPR050082">
    <property type="entry name" value="RNA_methyltr_RlmE"/>
</dbReference>
<keyword evidence="11" id="KW-1185">Reference proteome</keyword>
<dbReference type="GO" id="GO:0016435">
    <property type="term" value="F:rRNA (guanine) methyltransferase activity"/>
    <property type="evidence" value="ECO:0007669"/>
    <property type="project" value="TreeGrafter"/>
</dbReference>
<evidence type="ECO:0000259" key="9">
    <source>
        <dbReference type="Pfam" id="PF11861"/>
    </source>
</evidence>
<evidence type="ECO:0000256" key="6">
    <source>
        <dbReference type="ARBA" id="ARBA00022691"/>
    </source>
</evidence>
<dbReference type="GO" id="GO:0030687">
    <property type="term" value="C:preribosome, large subunit precursor"/>
    <property type="evidence" value="ECO:0007669"/>
    <property type="project" value="TreeGrafter"/>
</dbReference>
<accession>A0A7R8H6U3</accession>
<dbReference type="Pfam" id="PF11861">
    <property type="entry name" value="DUF3381"/>
    <property type="match status" value="1"/>
</dbReference>
<keyword evidence="5 10" id="KW-0808">Transferase</keyword>
<evidence type="ECO:0000256" key="2">
    <source>
        <dbReference type="ARBA" id="ARBA00022517"/>
    </source>
</evidence>
<evidence type="ECO:0000313" key="11">
    <source>
        <dbReference type="Proteomes" id="UP000675881"/>
    </source>
</evidence>
<dbReference type="GO" id="GO:0008650">
    <property type="term" value="F:rRNA (uridine-2'-O-)-methyltransferase activity"/>
    <property type="evidence" value="ECO:0007669"/>
    <property type="project" value="TreeGrafter"/>
</dbReference>
<keyword evidence="2" id="KW-0690">Ribosome biogenesis</keyword>
<dbReference type="FunFam" id="3.40.50.150:FF:000004">
    <property type="entry name" value="AdoMet-dependent rRNA methyltransferase SPB1"/>
    <property type="match status" value="1"/>
</dbReference>
<dbReference type="Proteomes" id="UP000675881">
    <property type="component" value="Chromosome 3"/>
</dbReference>
<dbReference type="Pfam" id="PF01728">
    <property type="entry name" value="FtsJ"/>
    <property type="match status" value="1"/>
</dbReference>
<dbReference type="GO" id="GO:0000466">
    <property type="term" value="P:maturation of 5.8S rRNA from tricistronic rRNA transcript (SSU-rRNA, 5.8S rRNA, LSU-rRNA)"/>
    <property type="evidence" value="ECO:0007669"/>
    <property type="project" value="TreeGrafter"/>
</dbReference>
<dbReference type="EC" id="2.1.1.-" evidence="10"/>
<dbReference type="OrthoDB" id="1287559at2759"/>
<dbReference type="AlphaFoldDB" id="A0A7R8H6U3"/>
<feature type="domain" description="Ribosomal RNA methyltransferase FtsJ" evidence="8">
    <location>
        <begin position="24"/>
        <end position="200"/>
    </location>
</feature>
<evidence type="ECO:0000256" key="4">
    <source>
        <dbReference type="ARBA" id="ARBA00022603"/>
    </source>
</evidence>
<dbReference type="PANTHER" id="PTHR10920">
    <property type="entry name" value="RIBOSOMAL RNA METHYLTRANSFERASE"/>
    <property type="match status" value="1"/>
</dbReference>
<comment type="subcellular location">
    <subcellularLocation>
        <location evidence="1">Nucleus</location>
        <location evidence="1">Nucleolus</location>
    </subcellularLocation>
</comment>
<evidence type="ECO:0000256" key="3">
    <source>
        <dbReference type="ARBA" id="ARBA00022552"/>
    </source>
</evidence>
<dbReference type="Gene3D" id="3.40.50.150">
    <property type="entry name" value="Vaccinia Virus protein VP39"/>
    <property type="match status" value="1"/>
</dbReference>
<dbReference type="SUPFAM" id="SSF53335">
    <property type="entry name" value="S-adenosyl-L-methionine-dependent methyltransferases"/>
    <property type="match status" value="1"/>
</dbReference>
<evidence type="ECO:0000259" key="8">
    <source>
        <dbReference type="Pfam" id="PF01728"/>
    </source>
</evidence>
<organism evidence="10 11">
    <name type="scientific">Lepeophtheirus salmonis</name>
    <name type="common">Salmon louse</name>
    <name type="synonym">Caligus salmonis</name>
    <dbReference type="NCBI Taxonomy" id="72036"/>
    <lineage>
        <taxon>Eukaryota</taxon>
        <taxon>Metazoa</taxon>
        <taxon>Ecdysozoa</taxon>
        <taxon>Arthropoda</taxon>
        <taxon>Crustacea</taxon>
        <taxon>Multicrustacea</taxon>
        <taxon>Hexanauplia</taxon>
        <taxon>Copepoda</taxon>
        <taxon>Siphonostomatoida</taxon>
        <taxon>Caligidae</taxon>
        <taxon>Lepeophtheirus</taxon>
    </lineage>
</organism>